<reference evidence="1 2" key="1">
    <citation type="submission" date="2019-01" db="EMBL/GenBank/DDBJ databases">
        <title>Sequencing of cultivated peanut Arachis hypogaea provides insights into genome evolution and oil improvement.</title>
        <authorList>
            <person name="Chen X."/>
        </authorList>
    </citation>
    <scope>NUCLEOTIDE SEQUENCE [LARGE SCALE GENOMIC DNA]</scope>
    <source>
        <strain evidence="2">cv. Fuhuasheng</strain>
        <tissue evidence="1">Leaves</tissue>
    </source>
</reference>
<proteinExistence type="predicted"/>
<dbReference type="EMBL" id="SDMP01000013">
    <property type="protein sequence ID" value="RYR21699.1"/>
    <property type="molecule type" value="Genomic_DNA"/>
</dbReference>
<evidence type="ECO:0000313" key="1">
    <source>
        <dbReference type="EMBL" id="RYR21699.1"/>
    </source>
</evidence>
<name>A0A445A5K2_ARAHY</name>
<accession>A0A445A5K2</accession>
<comment type="caution">
    <text evidence="1">The sequence shown here is derived from an EMBL/GenBank/DDBJ whole genome shotgun (WGS) entry which is preliminary data.</text>
</comment>
<keyword evidence="2" id="KW-1185">Reference proteome</keyword>
<dbReference type="AlphaFoldDB" id="A0A445A5K2"/>
<evidence type="ECO:0000313" key="2">
    <source>
        <dbReference type="Proteomes" id="UP000289738"/>
    </source>
</evidence>
<dbReference type="Proteomes" id="UP000289738">
    <property type="component" value="Chromosome B03"/>
</dbReference>
<organism evidence="1 2">
    <name type="scientific">Arachis hypogaea</name>
    <name type="common">Peanut</name>
    <dbReference type="NCBI Taxonomy" id="3818"/>
    <lineage>
        <taxon>Eukaryota</taxon>
        <taxon>Viridiplantae</taxon>
        <taxon>Streptophyta</taxon>
        <taxon>Embryophyta</taxon>
        <taxon>Tracheophyta</taxon>
        <taxon>Spermatophyta</taxon>
        <taxon>Magnoliopsida</taxon>
        <taxon>eudicotyledons</taxon>
        <taxon>Gunneridae</taxon>
        <taxon>Pentapetalae</taxon>
        <taxon>rosids</taxon>
        <taxon>fabids</taxon>
        <taxon>Fabales</taxon>
        <taxon>Fabaceae</taxon>
        <taxon>Papilionoideae</taxon>
        <taxon>50 kb inversion clade</taxon>
        <taxon>dalbergioids sensu lato</taxon>
        <taxon>Dalbergieae</taxon>
        <taxon>Pterocarpus clade</taxon>
        <taxon>Arachis</taxon>
    </lineage>
</organism>
<gene>
    <name evidence="1" type="ORF">Ahy_B03g067026</name>
</gene>
<sequence length="99" mass="11735">MELRREREKVHEDERERVPSPPPLKLCYGCCCRLSHRQGKPLPPLRRVESAVELCPVQFHRELPVTRARHYVPQLAELMLEFNKKEKLFNLKGIAEDMM</sequence>
<protein>
    <submittedName>
        <fullName evidence="1">Uncharacterized protein</fullName>
    </submittedName>
</protein>